<keyword evidence="4" id="KW-1185">Reference proteome</keyword>
<protein>
    <submittedName>
        <fullName evidence="3">Putative secreted protein (Por secretion system target)</fullName>
    </submittedName>
</protein>
<dbReference type="GO" id="GO:0008234">
    <property type="term" value="F:cysteine-type peptidase activity"/>
    <property type="evidence" value="ECO:0007669"/>
    <property type="project" value="InterPro"/>
</dbReference>
<evidence type="ECO:0000313" key="4">
    <source>
        <dbReference type="Proteomes" id="UP000248314"/>
    </source>
</evidence>
<dbReference type="GO" id="GO:0006508">
    <property type="term" value="P:proteolysis"/>
    <property type="evidence" value="ECO:0007669"/>
    <property type="project" value="InterPro"/>
</dbReference>
<dbReference type="InterPro" id="IPR029031">
    <property type="entry name" value="Gingipain_N_sf"/>
</dbReference>
<keyword evidence="1" id="KW-0732">Signal</keyword>
<dbReference type="SUPFAM" id="SSF52129">
    <property type="entry name" value="Caspase-like"/>
    <property type="match status" value="1"/>
</dbReference>
<dbReference type="Pfam" id="PF01364">
    <property type="entry name" value="Peptidase_C25"/>
    <property type="match status" value="1"/>
</dbReference>
<dbReference type="Gene3D" id="3.40.50.1460">
    <property type="match status" value="1"/>
</dbReference>
<evidence type="ECO:0000313" key="3">
    <source>
        <dbReference type="EMBL" id="PXX23700.1"/>
    </source>
</evidence>
<evidence type="ECO:0000259" key="2">
    <source>
        <dbReference type="Pfam" id="PF01364"/>
    </source>
</evidence>
<dbReference type="STRING" id="1122991.GCA_000613445_01225"/>
<evidence type="ECO:0000256" key="1">
    <source>
        <dbReference type="ARBA" id="ARBA00022729"/>
    </source>
</evidence>
<proteinExistence type="predicted"/>
<dbReference type="AlphaFoldDB" id="A0A318I3G9"/>
<dbReference type="CDD" id="cd02258">
    <property type="entry name" value="Peptidase_C25_N"/>
    <property type="match status" value="1"/>
</dbReference>
<name>A0A318I3G9_9BACT</name>
<reference evidence="3 4" key="1">
    <citation type="submission" date="2018-05" db="EMBL/GenBank/DDBJ databases">
        <title>Genomic Encyclopedia of Type Strains, Phase I: the one thousand microbial genomes (KMG-I) project.</title>
        <authorList>
            <person name="Kyrpides N."/>
        </authorList>
    </citation>
    <scope>NUCLEOTIDE SEQUENCE [LARGE SCALE GENOMIC DNA]</scope>
    <source>
        <strain evidence="3 4">DSM 15611</strain>
    </source>
</reference>
<accession>A0A318I3G9</accession>
<dbReference type="Gene3D" id="2.60.120.260">
    <property type="entry name" value="Galactose-binding domain-like"/>
    <property type="match status" value="1"/>
</dbReference>
<dbReference type="Gene3D" id="3.40.50.10390">
    <property type="entry name" value="Gingipain r, domain 1"/>
    <property type="match status" value="1"/>
</dbReference>
<dbReference type="NCBIfam" id="NF033707">
    <property type="entry name" value="T9SS_sortase"/>
    <property type="match status" value="1"/>
</dbReference>
<comment type="caution">
    <text evidence="3">The sequence shown here is derived from an EMBL/GenBank/DDBJ whole genome shotgun (WGS) entry which is preliminary data.</text>
</comment>
<organism evidence="3 4">
    <name type="scientific">Hoylesella shahii DSM 15611 = JCM 12083</name>
    <dbReference type="NCBI Taxonomy" id="1122991"/>
    <lineage>
        <taxon>Bacteria</taxon>
        <taxon>Pseudomonadati</taxon>
        <taxon>Bacteroidota</taxon>
        <taxon>Bacteroidia</taxon>
        <taxon>Bacteroidales</taxon>
        <taxon>Prevotellaceae</taxon>
        <taxon>Hoylesella</taxon>
    </lineage>
</organism>
<dbReference type="EMBL" id="QJJX01000005">
    <property type="protein sequence ID" value="PXX23700.1"/>
    <property type="molecule type" value="Genomic_DNA"/>
</dbReference>
<feature type="domain" description="Gingipain" evidence="2">
    <location>
        <begin position="432"/>
        <end position="807"/>
    </location>
</feature>
<dbReference type="Proteomes" id="UP000248314">
    <property type="component" value="Unassembled WGS sequence"/>
</dbReference>
<gene>
    <name evidence="3" type="ORF">EJ73_00689</name>
</gene>
<sequence length="1174" mass="130041">MLLLFIACLGVQSQRFFNLTYEQVRVDSILPHFGYAIPLPENHQDSIYTVSIVYPEFAEMTRADIANYNANWGAALPEMPKLEQRIVISRKQAILNIGFCPLVFRNNRYQMLVGFMLKVETKALKRTHKREQTLTRVAPRAGRYAQNSVLANGRWAKIRVPASGVYQITENLIRQAGFNDLSKIKVYGYGGNLQNEMLEGAQLQATDDLKEVPTCIVGGKRLFYAKGPVSWEANNSAIRTRNPYSDYGYYFITQTSEEPLLVNENNFVSSFYPSPNDYHTLHEIDNFAWYQGGRNLFENTPIAQGTKKTYTIDAPVAGAGGSITVALSAGTATTAVVSLNGQRLGEMRVNIPTHYDKGNKTNFTINVAQFEAKNEVTIEVTKGGAARLDFISIASNSPRTAPNLHAADIPAAQYVHNITNQNLHAHGAADMVIIIPTSQKLRQEAERLKAFHEQHDAMRVQIVPADELYNEFASGTPDANAYRRYLKMLYDRADNETDQPKYLLLFGDCAWDNRMKTADWRTASVDDYLLCFESEDSFNEITCYVDDGFFTLLDDGEGIDLERNDLQDVAVGRFPVVLPSDAKTMVDKTIAYAKNDNAGAWQNTIMFMGDDGNDNLHMDDANKMADSIAVEHPQYLIRKVMWDLFKRENSATGHTYPEVTTLIKQQQAAGALIMNYVGHGRTDQISHESVLRLNDFKTFSNTNLPLWITASCDIMPFDGSVPTIGETAVLNKNGGAVAFFGTTRTVYAYYNKRINMAYLHFLLSDNGGKPMSFGEAQRLAKNFMITDGQDRTTNKLQYSLLGDPALAIKRATERVVIDSINGSSVHASSLPMLTAGKVNSIGGHVEGNGNFVGVVSATVRDRKQRLVGRLNNKSEDDGADEPFVYSDRLNTIFNGADSVRNGKFKLSFPLPRDVDNDNGTGLVTLFAVNKDRTSRANGSYERFTIGSGSMIVNDSIGPSIYCYLNSTSFTNGGNVTAQPLFVAKISDKDGLNATGSGIGHDMQLVVDGNMNTTYNLNEHFAFSFGSYTEGTVMFNIPTLSPGKHKLQFRASDVQNNTSQVTLDFNIVGGMPDDDLRIDATENPTTTATTFIVSHDLGNMPVDVTIEVFDLTGKRLWIGEEQGTQSVGNYTRTWNLMDTNGGVLPAGVYLYRAKISAQGNTKMSKARKLIVQGKR</sequence>
<dbReference type="InterPro" id="IPR001769">
    <property type="entry name" value="Gingipain"/>
</dbReference>
<dbReference type="InterPro" id="IPR029030">
    <property type="entry name" value="Caspase-like_dom_sf"/>
</dbReference>
<dbReference type="Gene3D" id="2.60.40.4070">
    <property type="match status" value="1"/>
</dbReference>